<keyword evidence="5 7" id="KW-0472">Membrane</keyword>
<proteinExistence type="inferred from homology"/>
<dbReference type="Pfam" id="PF02687">
    <property type="entry name" value="FtsX"/>
    <property type="match status" value="1"/>
</dbReference>
<keyword evidence="3 7" id="KW-0812">Transmembrane</keyword>
<dbReference type="EMBL" id="JAUSQL010000001">
    <property type="protein sequence ID" value="MDP9833299.1"/>
    <property type="molecule type" value="Genomic_DNA"/>
</dbReference>
<feature type="domain" description="ABC3 transporter permease C-terminal" evidence="8">
    <location>
        <begin position="249"/>
        <end position="344"/>
    </location>
</feature>
<protein>
    <submittedName>
        <fullName evidence="9">ABC transport system permease protein</fullName>
    </submittedName>
</protein>
<gene>
    <name evidence="9" type="ORF">J2S45_001978</name>
</gene>
<dbReference type="InterPro" id="IPR003838">
    <property type="entry name" value="ABC3_permease_C"/>
</dbReference>
<comment type="subcellular location">
    <subcellularLocation>
        <location evidence="1">Cell membrane</location>
        <topology evidence="1">Multi-pass membrane protein</topology>
    </subcellularLocation>
</comment>
<keyword evidence="10" id="KW-1185">Reference proteome</keyword>
<feature type="transmembrane region" description="Helical" evidence="7">
    <location>
        <begin position="249"/>
        <end position="267"/>
    </location>
</feature>
<evidence type="ECO:0000256" key="6">
    <source>
        <dbReference type="ARBA" id="ARBA00038076"/>
    </source>
</evidence>
<evidence type="ECO:0000313" key="10">
    <source>
        <dbReference type="Proteomes" id="UP001230145"/>
    </source>
</evidence>
<dbReference type="Proteomes" id="UP001230145">
    <property type="component" value="Unassembled WGS sequence"/>
</dbReference>
<keyword evidence="2" id="KW-1003">Cell membrane</keyword>
<dbReference type="PANTHER" id="PTHR30572:SF4">
    <property type="entry name" value="ABC TRANSPORTER PERMEASE YTRF"/>
    <property type="match status" value="1"/>
</dbReference>
<feature type="transmembrane region" description="Helical" evidence="7">
    <location>
        <begin position="21"/>
        <end position="40"/>
    </location>
</feature>
<evidence type="ECO:0000313" key="9">
    <source>
        <dbReference type="EMBL" id="MDP9833299.1"/>
    </source>
</evidence>
<dbReference type="PANTHER" id="PTHR30572">
    <property type="entry name" value="MEMBRANE COMPONENT OF TRANSPORTER-RELATED"/>
    <property type="match status" value="1"/>
</dbReference>
<evidence type="ECO:0000259" key="8">
    <source>
        <dbReference type="Pfam" id="PF02687"/>
    </source>
</evidence>
<comment type="caution">
    <text evidence="9">The sequence shown here is derived from an EMBL/GenBank/DDBJ whole genome shotgun (WGS) entry which is preliminary data.</text>
</comment>
<keyword evidence="4 7" id="KW-1133">Transmembrane helix</keyword>
<evidence type="ECO:0000256" key="3">
    <source>
        <dbReference type="ARBA" id="ARBA00022692"/>
    </source>
</evidence>
<evidence type="ECO:0000256" key="4">
    <source>
        <dbReference type="ARBA" id="ARBA00022989"/>
    </source>
</evidence>
<evidence type="ECO:0000256" key="1">
    <source>
        <dbReference type="ARBA" id="ARBA00004651"/>
    </source>
</evidence>
<accession>A0ABT9PKQ3</accession>
<reference evidence="9 10" key="1">
    <citation type="submission" date="2023-07" db="EMBL/GenBank/DDBJ databases">
        <title>Sequencing the genomes of 1000 actinobacteria strains.</title>
        <authorList>
            <person name="Klenk H.-P."/>
        </authorList>
    </citation>
    <scope>NUCLEOTIDE SEQUENCE [LARGE SCALE GENOMIC DNA]</scope>
    <source>
        <strain evidence="9 10">DSM 19515</strain>
    </source>
</reference>
<organism evidence="9 10">
    <name type="scientific">Trueperella abortisuis</name>
    <dbReference type="NCBI Taxonomy" id="445930"/>
    <lineage>
        <taxon>Bacteria</taxon>
        <taxon>Bacillati</taxon>
        <taxon>Actinomycetota</taxon>
        <taxon>Actinomycetes</taxon>
        <taxon>Actinomycetales</taxon>
        <taxon>Actinomycetaceae</taxon>
        <taxon>Trueperella</taxon>
    </lineage>
</organism>
<sequence length="362" mass="37754">MRIRELIREIRTGALSQRVPTVLIFLLAALICLAAVLTVGRSVAAHHQLERRLEDAGTRSFTIVDVHGYGFLTPAVMNGIDSLSYVERAVAFTIAADAYNTYIGPGATPVASRFVNGDLTGLITLDAGRMPKPGEAIVTTDDARALGFDQPFGSITVRDGGREFPVVGAFSSPDSIPELDAILINAPDVQATVARVVVTRSDLVDQAMLAASGVISADDPRNLRFDSPVSIAQLRTQIVGDLQAYSASMLYGVLAGSAILSALIVFADVLGKRADLGRRMALGATRRIIVTFTVGKAALPAIFGSLVGAGVGLVAASRMGSSVPPSFAVGTGVLVCLVMMVSAAPGAVWAAAQDPVRVLRTP</sequence>
<feature type="transmembrane region" description="Helical" evidence="7">
    <location>
        <begin position="327"/>
        <end position="352"/>
    </location>
</feature>
<evidence type="ECO:0000256" key="2">
    <source>
        <dbReference type="ARBA" id="ARBA00022475"/>
    </source>
</evidence>
<dbReference type="InterPro" id="IPR050250">
    <property type="entry name" value="Macrolide_Exporter_MacB"/>
</dbReference>
<comment type="similarity">
    <text evidence="6">Belongs to the ABC-4 integral membrane protein family.</text>
</comment>
<evidence type="ECO:0000256" key="5">
    <source>
        <dbReference type="ARBA" id="ARBA00023136"/>
    </source>
</evidence>
<evidence type="ECO:0000256" key="7">
    <source>
        <dbReference type="SAM" id="Phobius"/>
    </source>
</evidence>
<feature type="transmembrane region" description="Helical" evidence="7">
    <location>
        <begin position="288"/>
        <end position="315"/>
    </location>
</feature>
<dbReference type="RefSeq" id="WP_307635295.1">
    <property type="nucleotide sequence ID" value="NZ_CP133407.1"/>
</dbReference>
<name>A0ABT9PKQ3_9ACTO</name>